<dbReference type="SMART" id="SM00448">
    <property type="entry name" value="REC"/>
    <property type="match status" value="1"/>
</dbReference>
<dbReference type="Gene3D" id="3.40.50.2300">
    <property type="match status" value="1"/>
</dbReference>
<evidence type="ECO:0000259" key="7">
    <source>
        <dbReference type="PROSITE" id="PS50110"/>
    </source>
</evidence>
<dbReference type="RefSeq" id="WP_345025920.1">
    <property type="nucleotide sequence ID" value="NZ_BAABEY010000001.1"/>
</dbReference>
<dbReference type="InterPro" id="IPR058245">
    <property type="entry name" value="NreC/VraR/RcsB-like_REC"/>
</dbReference>
<dbReference type="InterPro" id="IPR016032">
    <property type="entry name" value="Sig_transdc_resp-reg_C-effctor"/>
</dbReference>
<evidence type="ECO:0000313" key="8">
    <source>
        <dbReference type="EMBL" id="GAA4430605.1"/>
    </source>
</evidence>
<dbReference type="PANTHER" id="PTHR43214:SF41">
    <property type="entry name" value="NITRATE_NITRITE RESPONSE REGULATOR PROTEIN NARP"/>
    <property type="match status" value="1"/>
</dbReference>
<dbReference type="PROSITE" id="PS00622">
    <property type="entry name" value="HTH_LUXR_1"/>
    <property type="match status" value="1"/>
</dbReference>
<dbReference type="EMBL" id="BAABEY010000001">
    <property type="protein sequence ID" value="GAA4430605.1"/>
    <property type="molecule type" value="Genomic_DNA"/>
</dbReference>
<evidence type="ECO:0000313" key="9">
    <source>
        <dbReference type="Proteomes" id="UP001501508"/>
    </source>
</evidence>
<accession>A0ABP8LLJ0</accession>
<dbReference type="Pfam" id="PF00072">
    <property type="entry name" value="Response_reg"/>
    <property type="match status" value="1"/>
</dbReference>
<dbReference type="InterPro" id="IPR000792">
    <property type="entry name" value="Tscrpt_reg_LuxR_C"/>
</dbReference>
<dbReference type="PRINTS" id="PR00038">
    <property type="entry name" value="HTHLUXR"/>
</dbReference>
<keyword evidence="2" id="KW-0805">Transcription regulation</keyword>
<name>A0ABP8LLJ0_9BACT</name>
<keyword evidence="4" id="KW-0804">Transcription</keyword>
<dbReference type="InterPro" id="IPR011006">
    <property type="entry name" value="CheY-like_superfamily"/>
</dbReference>
<dbReference type="Proteomes" id="UP001501508">
    <property type="component" value="Unassembled WGS sequence"/>
</dbReference>
<dbReference type="InterPro" id="IPR001789">
    <property type="entry name" value="Sig_transdc_resp-reg_receiver"/>
</dbReference>
<organism evidence="8 9">
    <name type="scientific">Ravibacter arvi</name>
    <dbReference type="NCBI Taxonomy" id="2051041"/>
    <lineage>
        <taxon>Bacteria</taxon>
        <taxon>Pseudomonadati</taxon>
        <taxon>Bacteroidota</taxon>
        <taxon>Cytophagia</taxon>
        <taxon>Cytophagales</taxon>
        <taxon>Spirosomataceae</taxon>
        <taxon>Ravibacter</taxon>
    </lineage>
</organism>
<dbReference type="SUPFAM" id="SSF52172">
    <property type="entry name" value="CheY-like"/>
    <property type="match status" value="1"/>
</dbReference>
<evidence type="ECO:0000256" key="2">
    <source>
        <dbReference type="ARBA" id="ARBA00023015"/>
    </source>
</evidence>
<reference evidence="9" key="1">
    <citation type="journal article" date="2019" name="Int. J. Syst. Evol. Microbiol.">
        <title>The Global Catalogue of Microorganisms (GCM) 10K type strain sequencing project: providing services to taxonomists for standard genome sequencing and annotation.</title>
        <authorList>
            <consortium name="The Broad Institute Genomics Platform"/>
            <consortium name="The Broad Institute Genome Sequencing Center for Infectious Disease"/>
            <person name="Wu L."/>
            <person name="Ma J."/>
        </authorList>
    </citation>
    <scope>NUCLEOTIDE SEQUENCE [LARGE SCALE GENOMIC DNA]</scope>
    <source>
        <strain evidence="9">JCM 31920</strain>
    </source>
</reference>
<feature type="domain" description="HTH luxR-type" evidence="6">
    <location>
        <begin position="138"/>
        <end position="203"/>
    </location>
</feature>
<keyword evidence="3" id="KW-0238">DNA-binding</keyword>
<dbReference type="SMART" id="SM00421">
    <property type="entry name" value="HTH_LUXR"/>
    <property type="match status" value="1"/>
</dbReference>
<dbReference type="PROSITE" id="PS50110">
    <property type="entry name" value="RESPONSE_REGULATORY"/>
    <property type="match status" value="1"/>
</dbReference>
<dbReference type="CDD" id="cd06170">
    <property type="entry name" value="LuxR_C_like"/>
    <property type="match status" value="1"/>
</dbReference>
<comment type="caution">
    <text evidence="8">The sequence shown here is derived from an EMBL/GenBank/DDBJ whole genome shotgun (WGS) entry which is preliminary data.</text>
</comment>
<feature type="modified residue" description="4-aspartylphosphate" evidence="5">
    <location>
        <position position="54"/>
    </location>
</feature>
<dbReference type="PANTHER" id="PTHR43214">
    <property type="entry name" value="TWO-COMPONENT RESPONSE REGULATOR"/>
    <property type="match status" value="1"/>
</dbReference>
<sequence>MNRVLVVDDHRIFTDGICFLIGHTTDLEVAGALHQGKDVLPFLVGRKVDILLLDIDMPDQSGFDIAKAVKQHYPHIKILALSMIDDVISMERMYSIGADGYCIKSSGREEVFKGMRVVLGGAAFWPAAFKSLLSKQTEKLEKYLLSKRETEIIQLICEGVTSFEIAQKLYLSVRTVETHRKNIYRKLGVHNNMELANYARKRLDL</sequence>
<keyword evidence="9" id="KW-1185">Reference proteome</keyword>
<evidence type="ECO:0000256" key="3">
    <source>
        <dbReference type="ARBA" id="ARBA00023125"/>
    </source>
</evidence>
<keyword evidence="1 5" id="KW-0597">Phosphoprotein</keyword>
<dbReference type="InterPro" id="IPR039420">
    <property type="entry name" value="WalR-like"/>
</dbReference>
<evidence type="ECO:0000259" key="6">
    <source>
        <dbReference type="PROSITE" id="PS50043"/>
    </source>
</evidence>
<evidence type="ECO:0000256" key="4">
    <source>
        <dbReference type="ARBA" id="ARBA00023163"/>
    </source>
</evidence>
<evidence type="ECO:0000256" key="1">
    <source>
        <dbReference type="ARBA" id="ARBA00022553"/>
    </source>
</evidence>
<gene>
    <name evidence="8" type="ORF">GCM10023091_00070</name>
</gene>
<dbReference type="Pfam" id="PF00196">
    <property type="entry name" value="GerE"/>
    <property type="match status" value="1"/>
</dbReference>
<dbReference type="PROSITE" id="PS50043">
    <property type="entry name" value="HTH_LUXR_2"/>
    <property type="match status" value="1"/>
</dbReference>
<dbReference type="CDD" id="cd17535">
    <property type="entry name" value="REC_NarL-like"/>
    <property type="match status" value="1"/>
</dbReference>
<evidence type="ECO:0000256" key="5">
    <source>
        <dbReference type="PROSITE-ProRule" id="PRU00169"/>
    </source>
</evidence>
<dbReference type="SUPFAM" id="SSF46894">
    <property type="entry name" value="C-terminal effector domain of the bipartite response regulators"/>
    <property type="match status" value="1"/>
</dbReference>
<feature type="domain" description="Response regulatory" evidence="7">
    <location>
        <begin position="3"/>
        <end position="119"/>
    </location>
</feature>
<proteinExistence type="predicted"/>
<protein>
    <submittedName>
        <fullName evidence="8">Response regulator transcription factor</fullName>
    </submittedName>
</protein>